<dbReference type="AlphaFoldDB" id="A0A179FE79"/>
<dbReference type="Proteomes" id="UP000078340">
    <property type="component" value="Unassembled WGS sequence"/>
</dbReference>
<comment type="subcellular location">
    <subcellularLocation>
        <location evidence="1">Nucleus</location>
    </subcellularLocation>
</comment>
<comment type="caution">
    <text evidence="6">The sequence shown here is derived from an EMBL/GenBank/DDBJ whole genome shotgun (WGS) entry which is preliminary data.</text>
</comment>
<feature type="region of interest" description="Disordered" evidence="4">
    <location>
        <begin position="117"/>
        <end position="150"/>
    </location>
</feature>
<dbReference type="GO" id="GO:0000792">
    <property type="term" value="C:heterochromatin"/>
    <property type="evidence" value="ECO:0007669"/>
    <property type="project" value="UniProtKB-ARBA"/>
</dbReference>
<dbReference type="EMBL" id="LSBI01000029">
    <property type="protein sequence ID" value="OAQ63824.1"/>
    <property type="molecule type" value="Genomic_DNA"/>
</dbReference>
<dbReference type="GO" id="GO:0005634">
    <property type="term" value="C:nucleus"/>
    <property type="evidence" value="ECO:0007669"/>
    <property type="project" value="UniProtKB-SubCell"/>
</dbReference>
<dbReference type="InterPro" id="IPR023780">
    <property type="entry name" value="Chromo_domain"/>
</dbReference>
<dbReference type="PROSITE" id="PS50013">
    <property type="entry name" value="CHROMO_2"/>
    <property type="match status" value="1"/>
</dbReference>
<evidence type="ECO:0000313" key="7">
    <source>
        <dbReference type="Proteomes" id="UP000078340"/>
    </source>
</evidence>
<comment type="subunit">
    <text evidence="2">Component of the NuA4 histone acetyltransferase complex.</text>
</comment>
<dbReference type="InterPro" id="IPR016197">
    <property type="entry name" value="Chromo-like_dom_sf"/>
</dbReference>
<accession>A0A179FE79</accession>
<feature type="domain" description="Chromo" evidence="5">
    <location>
        <begin position="54"/>
        <end position="105"/>
    </location>
</feature>
<evidence type="ECO:0000256" key="1">
    <source>
        <dbReference type="ARBA" id="ARBA00004123"/>
    </source>
</evidence>
<dbReference type="InterPro" id="IPR000953">
    <property type="entry name" value="Chromo/chromo_shadow_dom"/>
</dbReference>
<dbReference type="Pfam" id="PF00385">
    <property type="entry name" value="Chromo"/>
    <property type="match status" value="1"/>
</dbReference>
<evidence type="ECO:0000259" key="5">
    <source>
        <dbReference type="PROSITE" id="PS50013"/>
    </source>
</evidence>
<dbReference type="STRING" id="33203.A0A179FE79"/>
<dbReference type="PROSITE" id="PS00598">
    <property type="entry name" value="CHROMO_1"/>
    <property type="match status" value="1"/>
</dbReference>
<dbReference type="PRINTS" id="PR00504">
    <property type="entry name" value="CHROMODOMAIN"/>
</dbReference>
<name>A0A179FE79_PURLI</name>
<dbReference type="SMART" id="SM00298">
    <property type="entry name" value="CHROMO"/>
    <property type="match status" value="1"/>
</dbReference>
<reference evidence="6 7" key="1">
    <citation type="submission" date="2016-02" db="EMBL/GenBank/DDBJ databases">
        <title>Biosynthesis of antibiotic leucinostatins and their inhibition on Phytophthora in bio-control Purpureocillium lilacinum.</title>
        <authorList>
            <person name="Wang G."/>
            <person name="Liu Z."/>
            <person name="Lin R."/>
            <person name="Li E."/>
            <person name="Mao Z."/>
            <person name="Ling J."/>
            <person name="Yin W."/>
            <person name="Xie B."/>
        </authorList>
    </citation>
    <scope>NUCLEOTIDE SEQUENCE [LARGE SCALE GENOMIC DNA]</scope>
    <source>
        <strain evidence="6">PLFJ-1</strain>
    </source>
</reference>
<dbReference type="SUPFAM" id="SSF54160">
    <property type="entry name" value="Chromo domain-like"/>
    <property type="match status" value="2"/>
</dbReference>
<evidence type="ECO:0000313" key="6">
    <source>
        <dbReference type="EMBL" id="OAQ63824.1"/>
    </source>
</evidence>
<organism evidence="6 7">
    <name type="scientific">Purpureocillium lilacinum</name>
    <name type="common">Paecilomyces lilacinus</name>
    <dbReference type="NCBI Taxonomy" id="33203"/>
    <lineage>
        <taxon>Eukaryota</taxon>
        <taxon>Fungi</taxon>
        <taxon>Dikarya</taxon>
        <taxon>Ascomycota</taxon>
        <taxon>Pezizomycotina</taxon>
        <taxon>Sordariomycetes</taxon>
        <taxon>Hypocreomycetidae</taxon>
        <taxon>Hypocreales</taxon>
        <taxon>Ophiocordycipitaceae</taxon>
        <taxon>Purpureocillium</taxon>
    </lineage>
</organism>
<dbReference type="SMART" id="SM00300">
    <property type="entry name" value="ChSh"/>
    <property type="match status" value="1"/>
</dbReference>
<feature type="compositionally biased region" description="Polar residues" evidence="4">
    <location>
        <begin position="126"/>
        <end position="135"/>
    </location>
</feature>
<keyword evidence="3" id="KW-0539">Nucleus</keyword>
<dbReference type="InterPro" id="IPR051219">
    <property type="entry name" value="Heterochromatin_chromo-domain"/>
</dbReference>
<proteinExistence type="predicted"/>
<dbReference type="Gene3D" id="2.40.50.40">
    <property type="match status" value="2"/>
</dbReference>
<dbReference type="Pfam" id="PF01393">
    <property type="entry name" value="Chromo_shadow"/>
    <property type="match status" value="1"/>
</dbReference>
<dbReference type="GO" id="GO:0006338">
    <property type="term" value="P:chromatin remodeling"/>
    <property type="evidence" value="ECO:0007669"/>
    <property type="project" value="UniProtKB-ARBA"/>
</dbReference>
<dbReference type="InterPro" id="IPR008251">
    <property type="entry name" value="Chromo_shadow_dom"/>
</dbReference>
<evidence type="ECO:0000256" key="3">
    <source>
        <dbReference type="ARBA" id="ARBA00023242"/>
    </source>
</evidence>
<feature type="region of interest" description="Disordered" evidence="4">
    <location>
        <begin position="1"/>
        <end position="49"/>
    </location>
</feature>
<evidence type="ECO:0000256" key="2">
    <source>
        <dbReference type="ARBA" id="ARBA00011353"/>
    </source>
</evidence>
<dbReference type="PANTHER" id="PTHR22812">
    <property type="entry name" value="CHROMOBOX PROTEIN"/>
    <property type="match status" value="1"/>
</dbReference>
<sequence length="223" mass="25122">MAKKTTARPPPPSIRKRTRQPDRSQQKSKPAGSAAEGNRHPVKSDRDNLAEDEFIVEKIRDHAVAEDGSLKFWVKWAGWNRVSDMTWEPEDHLSKCSVLQEYFDQIGGRDKAFAGRAVQAKKDDAGTSSSLSPTTGRRDNKSIAGTRNWEPPPGSWEYDIKAITGLEDDSGGKLTVYLDWKNGRKTKHDTSVIYKKCPQMMLQFYERHVKIIRNAVAGLEGHS</sequence>
<dbReference type="InterPro" id="IPR017984">
    <property type="entry name" value="Chromo_dom_subgr"/>
</dbReference>
<dbReference type="CDD" id="cd18657">
    <property type="entry name" value="CSD_Swi6"/>
    <property type="match status" value="1"/>
</dbReference>
<feature type="compositionally biased region" description="Basic and acidic residues" evidence="4">
    <location>
        <begin position="37"/>
        <end position="49"/>
    </location>
</feature>
<evidence type="ECO:0000256" key="4">
    <source>
        <dbReference type="SAM" id="MobiDB-lite"/>
    </source>
</evidence>
<dbReference type="InterPro" id="IPR023779">
    <property type="entry name" value="Chromodomain_CS"/>
</dbReference>
<dbReference type="CDD" id="cd00024">
    <property type="entry name" value="CD_CSD"/>
    <property type="match status" value="1"/>
</dbReference>
<protein>
    <submittedName>
        <fullName evidence="6">Chromo domain-containing protein</fullName>
    </submittedName>
</protein>
<dbReference type="OMA" id="VERICNH"/>
<gene>
    <name evidence="6" type="ORF">VFPFJ_11354</name>
</gene>